<dbReference type="RefSeq" id="WP_131904922.1">
    <property type="nucleotide sequence ID" value="NZ_BAAAFU010000008.1"/>
</dbReference>
<dbReference type="Gene3D" id="1.10.287.70">
    <property type="match status" value="1"/>
</dbReference>
<dbReference type="InterPro" id="IPR027359">
    <property type="entry name" value="Volt_channel_dom_sf"/>
</dbReference>
<feature type="transmembrane region" description="Helical" evidence="12">
    <location>
        <begin position="218"/>
        <end position="241"/>
    </location>
</feature>
<evidence type="ECO:0000256" key="9">
    <source>
        <dbReference type="ARBA" id="ARBA00023065"/>
    </source>
</evidence>
<dbReference type="PRINTS" id="PR00169">
    <property type="entry name" value="KCHANNEL"/>
</dbReference>
<dbReference type="InterPro" id="IPR005821">
    <property type="entry name" value="Ion_trans_dom"/>
</dbReference>
<dbReference type="EMBL" id="SMFQ01000002">
    <property type="protein sequence ID" value="TCJ89285.1"/>
    <property type="molecule type" value="Genomic_DNA"/>
</dbReference>
<keyword evidence="5" id="KW-0631">Potassium channel</keyword>
<dbReference type="GO" id="GO:0005249">
    <property type="term" value="F:voltage-gated potassium channel activity"/>
    <property type="evidence" value="ECO:0007669"/>
    <property type="project" value="InterPro"/>
</dbReference>
<sequence>MSETRRKWLYQVLEKSHNSTFGYVINISLMVLIFLNVVSIVAASEQSIHDKYAVFFRWMDLFALVVFTIEYFMRIWVSIERESKDERRPIMTRLRYMITPMALVDLLAILPSYLLFLGHDFLILRALRLIRVFKLTRYSRSMELLTTVFKQEAETILSAIFVLMILIVISASGIHIVEGKIQPEEFGSIPRALWWATVTLTTVGYGDVVPVTGIGRALGILIVITGVGMAALPAGILAAGFTSEVTRRREHFKTALMVWVEDGTFSKHENSEFIELRLNLGISRTDAAIMLREARAINKRNKVKKNNTSVNVCPNCGFDHNEHAAEAAKENAISKDRE</sequence>
<evidence type="ECO:0000256" key="6">
    <source>
        <dbReference type="ARBA" id="ARBA00022882"/>
    </source>
</evidence>
<evidence type="ECO:0000256" key="8">
    <source>
        <dbReference type="ARBA" id="ARBA00022989"/>
    </source>
</evidence>
<evidence type="ECO:0000313" key="14">
    <source>
        <dbReference type="EMBL" id="TCJ89285.1"/>
    </source>
</evidence>
<dbReference type="Gene3D" id="1.20.120.350">
    <property type="entry name" value="Voltage-gated potassium channels. Chain C"/>
    <property type="match status" value="1"/>
</dbReference>
<feature type="domain" description="Ion transport" evidence="13">
    <location>
        <begin position="24"/>
        <end position="244"/>
    </location>
</feature>
<feature type="transmembrane region" description="Helical" evidence="12">
    <location>
        <begin position="55"/>
        <end position="73"/>
    </location>
</feature>
<keyword evidence="15" id="KW-1185">Reference proteome</keyword>
<keyword evidence="7" id="KW-0630">Potassium</keyword>
<feature type="transmembrane region" description="Helical" evidence="12">
    <location>
        <begin position="21"/>
        <end position="43"/>
    </location>
</feature>
<protein>
    <submittedName>
        <fullName evidence="14">Voltage-gated potassium channel</fullName>
    </submittedName>
</protein>
<comment type="subcellular location">
    <subcellularLocation>
        <location evidence="1">Membrane</location>
        <topology evidence="1">Multi-pass membrane protein</topology>
    </subcellularLocation>
</comment>
<evidence type="ECO:0000256" key="2">
    <source>
        <dbReference type="ARBA" id="ARBA00022448"/>
    </source>
</evidence>
<keyword evidence="3" id="KW-0633">Potassium transport</keyword>
<dbReference type="Proteomes" id="UP000294887">
    <property type="component" value="Unassembled WGS sequence"/>
</dbReference>
<evidence type="ECO:0000256" key="10">
    <source>
        <dbReference type="ARBA" id="ARBA00023136"/>
    </source>
</evidence>
<keyword evidence="4 12" id="KW-0812">Transmembrane</keyword>
<keyword evidence="11 14" id="KW-0407">Ion channel</keyword>
<keyword evidence="10 12" id="KW-0472">Membrane</keyword>
<dbReference type="PANTHER" id="PTHR11537:SF254">
    <property type="entry name" value="POTASSIUM VOLTAGE-GATED CHANNEL PROTEIN SHAB"/>
    <property type="match status" value="1"/>
</dbReference>
<evidence type="ECO:0000256" key="4">
    <source>
        <dbReference type="ARBA" id="ARBA00022692"/>
    </source>
</evidence>
<keyword evidence="9" id="KW-0406">Ion transport</keyword>
<evidence type="ECO:0000256" key="5">
    <source>
        <dbReference type="ARBA" id="ARBA00022826"/>
    </source>
</evidence>
<organism evidence="14 15">
    <name type="scientific">Cocleimonas flava</name>
    <dbReference type="NCBI Taxonomy" id="634765"/>
    <lineage>
        <taxon>Bacteria</taxon>
        <taxon>Pseudomonadati</taxon>
        <taxon>Pseudomonadota</taxon>
        <taxon>Gammaproteobacteria</taxon>
        <taxon>Thiotrichales</taxon>
        <taxon>Thiotrichaceae</taxon>
        <taxon>Cocleimonas</taxon>
    </lineage>
</organism>
<accession>A0A4V6NCH5</accession>
<evidence type="ECO:0000313" key="15">
    <source>
        <dbReference type="Proteomes" id="UP000294887"/>
    </source>
</evidence>
<name>A0A4V6NCH5_9GAMM</name>
<evidence type="ECO:0000256" key="11">
    <source>
        <dbReference type="ARBA" id="ARBA00023303"/>
    </source>
</evidence>
<comment type="caution">
    <text evidence="14">The sequence shown here is derived from an EMBL/GenBank/DDBJ whole genome shotgun (WGS) entry which is preliminary data.</text>
</comment>
<evidence type="ECO:0000259" key="13">
    <source>
        <dbReference type="Pfam" id="PF00520"/>
    </source>
</evidence>
<evidence type="ECO:0000256" key="12">
    <source>
        <dbReference type="SAM" id="Phobius"/>
    </source>
</evidence>
<dbReference type="GO" id="GO:0001508">
    <property type="term" value="P:action potential"/>
    <property type="evidence" value="ECO:0007669"/>
    <property type="project" value="TreeGrafter"/>
</dbReference>
<dbReference type="OrthoDB" id="9799090at2"/>
<proteinExistence type="predicted"/>
<feature type="transmembrane region" description="Helical" evidence="12">
    <location>
        <begin position="189"/>
        <end position="206"/>
    </location>
</feature>
<dbReference type="SUPFAM" id="SSF81324">
    <property type="entry name" value="Voltage-gated potassium channels"/>
    <property type="match status" value="1"/>
</dbReference>
<dbReference type="Pfam" id="PF00520">
    <property type="entry name" value="Ion_trans"/>
    <property type="match status" value="1"/>
</dbReference>
<evidence type="ECO:0000256" key="1">
    <source>
        <dbReference type="ARBA" id="ARBA00004141"/>
    </source>
</evidence>
<reference evidence="14 15" key="1">
    <citation type="submission" date="2019-03" db="EMBL/GenBank/DDBJ databases">
        <title>Genomic Encyclopedia of Type Strains, Phase IV (KMG-IV): sequencing the most valuable type-strain genomes for metagenomic binning, comparative biology and taxonomic classification.</title>
        <authorList>
            <person name="Goeker M."/>
        </authorList>
    </citation>
    <scope>NUCLEOTIDE SEQUENCE [LARGE SCALE GENOMIC DNA]</scope>
    <source>
        <strain evidence="14 15">DSM 24830</strain>
    </source>
</reference>
<keyword evidence="2" id="KW-0813">Transport</keyword>
<dbReference type="GO" id="GO:0008076">
    <property type="term" value="C:voltage-gated potassium channel complex"/>
    <property type="evidence" value="ECO:0007669"/>
    <property type="project" value="InterPro"/>
</dbReference>
<dbReference type="InterPro" id="IPR028325">
    <property type="entry name" value="VG_K_chnl"/>
</dbReference>
<gene>
    <name evidence="14" type="ORF">EV695_1148</name>
</gene>
<feature type="transmembrane region" description="Helical" evidence="12">
    <location>
        <begin position="156"/>
        <end position="177"/>
    </location>
</feature>
<dbReference type="AlphaFoldDB" id="A0A4V6NCH5"/>
<keyword evidence="6" id="KW-0851">Voltage-gated channel</keyword>
<feature type="transmembrane region" description="Helical" evidence="12">
    <location>
        <begin position="94"/>
        <end position="116"/>
    </location>
</feature>
<keyword evidence="8 12" id="KW-1133">Transmembrane helix</keyword>
<evidence type="ECO:0000256" key="3">
    <source>
        <dbReference type="ARBA" id="ARBA00022538"/>
    </source>
</evidence>
<dbReference type="PANTHER" id="PTHR11537">
    <property type="entry name" value="VOLTAGE-GATED POTASSIUM CHANNEL"/>
    <property type="match status" value="1"/>
</dbReference>
<evidence type="ECO:0000256" key="7">
    <source>
        <dbReference type="ARBA" id="ARBA00022958"/>
    </source>
</evidence>